<proteinExistence type="inferred from homology"/>
<dbReference type="InterPro" id="IPR007863">
    <property type="entry name" value="Peptidase_M16_C"/>
</dbReference>
<evidence type="ECO:0000259" key="13">
    <source>
        <dbReference type="Pfam" id="PF00675"/>
    </source>
</evidence>
<dbReference type="GO" id="GO:0005829">
    <property type="term" value="C:cytosol"/>
    <property type="evidence" value="ECO:0007669"/>
    <property type="project" value="TreeGrafter"/>
</dbReference>
<sequence length="1021" mass="117364">MFSRATSFFRSASPSLRKVKFSYLSVPSYLQAPLRSVSAMANQNALETFEHNSIIRSDGDKRIYRAMKLNNGLKVVLVSDPDTDKASAALDVHVGFMKDPKDLPGLAHFCEHMLFLGTKKYEEENAYNKFLSEHGGMSNAYTSSENTNYFFDVRSENLPGALDRFAQFFLCPLFTPSATDREVNAVNSENDKNLQQDPWRFNMLDKALGNPDHEFTNYGTGNKDTLDTIPKSKGINTRDELLKFHSKYYSSNIMSLAVLGKESLDELSEMVAPLFSPVENKSVEIPFWSEGPYGPEHVKKIFYAVPVKDLRNLSVSWTIPDLSDYYSSNPGHILGHLIGHEGRGSLLSELKQKGWVNSLCGGQTDGANGFMFFRIDFDLSEEGLEHVDDILLMMFQYIEMLRKEGPQEWVYKECQQLSDMIFRFKDKEKPINYTSFLARRMQKYPLPEVLSGSYLLTEYRPDLITMVLDKLVPETMRIGVIAKKFADIADQKEKWYGTEYKLEDIPDEKILKWKNCGLSENLHLPPRNEFIPTNFEVVPREKDSSALPEMIKETGLSRLWFKQDDKFLLPKACLSFDISSPIAYTDPLNCNMAGLFTELFKDALNEYAYDAELAGLSYDLMNTVCGMVLQVKGYHEKQPVLLRKILEKLTDFKVDPKRFEIYKEMYMRGLRNFYAEEPYQHSIYYTNNLMAEIQWTKAELLQSAAEVTAEKLQEFIPSLLSKLFIEALIYGNVTKQQAKEVMEMTEGILKEKCGTKELLPSQYKRYREVQIPDGCYYLYQTDNKVHKSSSICIYYQCGMQDTLPNMLLELLVQILAEPCFNILRTKEQLGYIVFSGVRRARGVQGLRVIIQSDRPPQYVDDRVEAFLNHMETVIRDMSQEEYDKHVGALATKRMEKTKKINEQNMKYWSEIISNTYNFDRDEIEVACLKTIKKDDLIMFFKDFVAINAPHRHKLSIHIMPSSEELNTNTVSPEDNGADLLPVPTNLPKPCQVDDIADFKRHLGLYPLPKPFIDIGKAKSKL</sequence>
<dbReference type="GO" id="GO:0051603">
    <property type="term" value="P:proteolysis involved in protein catabolic process"/>
    <property type="evidence" value="ECO:0007669"/>
    <property type="project" value="TreeGrafter"/>
</dbReference>
<keyword evidence="2" id="KW-0645">Protease</keyword>
<feature type="domain" description="Peptidase M16 N-terminal" evidence="13">
    <location>
        <begin position="74"/>
        <end position="212"/>
    </location>
</feature>
<evidence type="ECO:0000259" key="15">
    <source>
        <dbReference type="Pfam" id="PF16187"/>
    </source>
</evidence>
<dbReference type="GO" id="GO:0005739">
    <property type="term" value="C:mitochondrion"/>
    <property type="evidence" value="ECO:0007669"/>
    <property type="project" value="TreeGrafter"/>
</dbReference>
<dbReference type="OrthoDB" id="952271at2759"/>
<comment type="similarity">
    <text evidence="1 12">Belongs to the peptidase M16 family.</text>
</comment>
<dbReference type="Gene3D" id="3.30.830.10">
    <property type="entry name" value="Metalloenzyme, LuxS/M16 peptidase-like"/>
    <property type="match status" value="4"/>
</dbReference>
<dbReference type="InterPro" id="IPR011249">
    <property type="entry name" value="Metalloenz_LuxS/M16"/>
</dbReference>
<evidence type="ECO:0000256" key="6">
    <source>
        <dbReference type="ARBA" id="ARBA00023049"/>
    </source>
</evidence>
<evidence type="ECO:0000256" key="7">
    <source>
        <dbReference type="ARBA" id="ARBA00052248"/>
    </source>
</evidence>
<dbReference type="GO" id="GO:0004222">
    <property type="term" value="F:metalloendopeptidase activity"/>
    <property type="evidence" value="ECO:0007669"/>
    <property type="project" value="UniProtKB-EC"/>
</dbReference>
<dbReference type="EC" id="3.4.24.56" evidence="8"/>
<evidence type="ECO:0000259" key="16">
    <source>
        <dbReference type="Pfam" id="PF22456"/>
    </source>
</evidence>
<evidence type="ECO:0000313" key="18">
    <source>
        <dbReference type="Proteomes" id="UP000005408"/>
    </source>
</evidence>
<evidence type="ECO:0000259" key="14">
    <source>
        <dbReference type="Pfam" id="PF05193"/>
    </source>
</evidence>
<dbReference type="EnsemblMetazoa" id="G15135.6">
    <property type="protein sequence ID" value="G15135.6:cds"/>
    <property type="gene ID" value="G15135"/>
</dbReference>
<dbReference type="Proteomes" id="UP000005408">
    <property type="component" value="Unassembled WGS sequence"/>
</dbReference>
<evidence type="ECO:0000313" key="17">
    <source>
        <dbReference type="EnsemblMetazoa" id="G15135.6:cds"/>
    </source>
</evidence>
<evidence type="ECO:0000256" key="10">
    <source>
        <dbReference type="ARBA" id="ARBA00074992"/>
    </source>
</evidence>
<comment type="catalytic activity">
    <reaction evidence="7">
        <text>Degradation of insulin, glucagon and other polypeptides. No action on proteins.</text>
        <dbReference type="EC" id="3.4.24.56"/>
    </reaction>
</comment>
<accession>A0A8W8IQI0</accession>
<dbReference type="FunFam" id="3.30.830.10:FF:000003">
    <property type="entry name" value="Insulin-degrading enzyme"/>
    <property type="match status" value="1"/>
</dbReference>
<dbReference type="Pfam" id="PF00675">
    <property type="entry name" value="Peptidase_M16"/>
    <property type="match status" value="1"/>
</dbReference>
<name>A0A8W8IQI0_MAGGI</name>
<evidence type="ECO:0000256" key="4">
    <source>
        <dbReference type="ARBA" id="ARBA00022801"/>
    </source>
</evidence>
<evidence type="ECO:0000256" key="9">
    <source>
        <dbReference type="ARBA" id="ARBA00070422"/>
    </source>
</evidence>
<dbReference type="FunFam" id="3.30.830.10:FF:000005">
    <property type="entry name" value="nardilysin isoform X1"/>
    <property type="match status" value="1"/>
</dbReference>
<dbReference type="GO" id="GO:0043171">
    <property type="term" value="P:peptide catabolic process"/>
    <property type="evidence" value="ECO:0007669"/>
    <property type="project" value="TreeGrafter"/>
</dbReference>
<reference evidence="17" key="1">
    <citation type="submission" date="2022-08" db="UniProtKB">
        <authorList>
            <consortium name="EnsemblMetazoa"/>
        </authorList>
    </citation>
    <scope>IDENTIFICATION</scope>
    <source>
        <strain evidence="17">05x7-T-G4-1.051#20</strain>
    </source>
</reference>
<organism evidence="17 18">
    <name type="scientific">Magallana gigas</name>
    <name type="common">Pacific oyster</name>
    <name type="synonym">Crassostrea gigas</name>
    <dbReference type="NCBI Taxonomy" id="29159"/>
    <lineage>
        <taxon>Eukaryota</taxon>
        <taxon>Metazoa</taxon>
        <taxon>Spiralia</taxon>
        <taxon>Lophotrochozoa</taxon>
        <taxon>Mollusca</taxon>
        <taxon>Bivalvia</taxon>
        <taxon>Autobranchia</taxon>
        <taxon>Pteriomorphia</taxon>
        <taxon>Ostreida</taxon>
        <taxon>Ostreoidea</taxon>
        <taxon>Ostreidae</taxon>
        <taxon>Magallana</taxon>
    </lineage>
</organism>
<dbReference type="FunFam" id="3.30.830.10:FF:000004">
    <property type="entry name" value="Putative insulin-degrading enzyme"/>
    <property type="match status" value="1"/>
</dbReference>
<dbReference type="AlphaFoldDB" id="A0A8W8IQI0"/>
<dbReference type="Pfam" id="PF22456">
    <property type="entry name" value="PqqF-like_C_4"/>
    <property type="match status" value="1"/>
</dbReference>
<dbReference type="PANTHER" id="PTHR43690">
    <property type="entry name" value="NARDILYSIN"/>
    <property type="match status" value="1"/>
</dbReference>
<dbReference type="InterPro" id="IPR050626">
    <property type="entry name" value="Peptidase_M16"/>
</dbReference>
<evidence type="ECO:0000256" key="12">
    <source>
        <dbReference type="RuleBase" id="RU004447"/>
    </source>
</evidence>
<evidence type="ECO:0000256" key="2">
    <source>
        <dbReference type="ARBA" id="ARBA00022670"/>
    </source>
</evidence>
<dbReference type="Pfam" id="PF16187">
    <property type="entry name" value="Peptidase_M16_M"/>
    <property type="match status" value="1"/>
</dbReference>
<dbReference type="GO" id="GO:0046872">
    <property type="term" value="F:metal ion binding"/>
    <property type="evidence" value="ECO:0007669"/>
    <property type="project" value="UniProtKB-KW"/>
</dbReference>
<evidence type="ECO:0000256" key="8">
    <source>
        <dbReference type="ARBA" id="ARBA00066874"/>
    </source>
</evidence>
<keyword evidence="18" id="KW-1185">Reference proteome</keyword>
<evidence type="ECO:0000256" key="11">
    <source>
        <dbReference type="ARBA" id="ARBA00080349"/>
    </source>
</evidence>
<evidence type="ECO:0000256" key="5">
    <source>
        <dbReference type="ARBA" id="ARBA00022833"/>
    </source>
</evidence>
<dbReference type="PANTHER" id="PTHR43690:SF18">
    <property type="entry name" value="INSULIN-DEGRADING ENZYME-RELATED"/>
    <property type="match status" value="1"/>
</dbReference>
<keyword evidence="6" id="KW-0482">Metalloprotease</keyword>
<keyword evidence="4" id="KW-0378">Hydrolase</keyword>
<feature type="domain" description="Peptidase M16 C-terminal" evidence="14">
    <location>
        <begin position="237"/>
        <end position="415"/>
    </location>
</feature>
<protein>
    <recommendedName>
        <fullName evidence="9">Insulin-degrading enzyme</fullName>
        <ecNumber evidence="8">3.4.24.56</ecNumber>
    </recommendedName>
    <alternativeName>
        <fullName evidence="11">Insulin protease</fullName>
    </alternativeName>
    <alternativeName>
        <fullName evidence="10">Insulysin</fullName>
    </alternativeName>
</protein>
<feature type="domain" description="Coenzyme PQQ synthesis protein F-like C-terminal lobe" evidence="16">
    <location>
        <begin position="810"/>
        <end position="908"/>
    </location>
</feature>
<feature type="domain" description="Peptidase M16 middle/third" evidence="15">
    <location>
        <begin position="422"/>
        <end position="702"/>
    </location>
</feature>
<dbReference type="InterPro" id="IPR011765">
    <property type="entry name" value="Pept_M16_N"/>
</dbReference>
<keyword evidence="5" id="KW-0862">Zinc</keyword>
<dbReference type="SUPFAM" id="SSF63411">
    <property type="entry name" value="LuxS/MPP-like metallohydrolase"/>
    <property type="match status" value="4"/>
</dbReference>
<dbReference type="OMA" id="WIFDEMK"/>
<dbReference type="InterPro" id="IPR054734">
    <property type="entry name" value="PqqF-like_C_4"/>
</dbReference>
<keyword evidence="3" id="KW-0479">Metal-binding</keyword>
<evidence type="ECO:0000256" key="3">
    <source>
        <dbReference type="ARBA" id="ARBA00022723"/>
    </source>
</evidence>
<evidence type="ECO:0000256" key="1">
    <source>
        <dbReference type="ARBA" id="ARBA00007261"/>
    </source>
</evidence>
<dbReference type="Pfam" id="PF05193">
    <property type="entry name" value="Peptidase_M16_C"/>
    <property type="match status" value="1"/>
</dbReference>
<dbReference type="InterPro" id="IPR032632">
    <property type="entry name" value="Peptidase_M16_M"/>
</dbReference>
<dbReference type="PROSITE" id="PS00143">
    <property type="entry name" value="INSULINASE"/>
    <property type="match status" value="1"/>
</dbReference>
<dbReference type="InterPro" id="IPR001431">
    <property type="entry name" value="Pept_M16_Zn_BS"/>
</dbReference>